<evidence type="ECO:0000313" key="3">
    <source>
        <dbReference type="Proteomes" id="UP000019373"/>
    </source>
</evidence>
<dbReference type="EMBL" id="KE720914">
    <property type="protein sequence ID" value="ERF73902.1"/>
    <property type="molecule type" value="Genomic_DNA"/>
</dbReference>
<dbReference type="eggNOG" id="ENOG502RXFP">
    <property type="taxonomic scope" value="Eukaryota"/>
</dbReference>
<dbReference type="SUPFAM" id="SSF51182">
    <property type="entry name" value="RmlC-like cupins"/>
    <property type="match status" value="1"/>
</dbReference>
<evidence type="ECO:0000313" key="2">
    <source>
        <dbReference type="EMBL" id="ERF73902.1"/>
    </source>
</evidence>
<dbReference type="InterPro" id="IPR011051">
    <property type="entry name" value="RmlC_Cupin_sf"/>
</dbReference>
<dbReference type="GeneID" id="19240861"/>
<organism evidence="2 3">
    <name type="scientific">Endocarpon pusillum (strain Z07020 / HMAS-L-300199)</name>
    <name type="common">Lichen-forming fungus</name>
    <dbReference type="NCBI Taxonomy" id="1263415"/>
    <lineage>
        <taxon>Eukaryota</taxon>
        <taxon>Fungi</taxon>
        <taxon>Dikarya</taxon>
        <taxon>Ascomycota</taxon>
        <taxon>Pezizomycotina</taxon>
        <taxon>Eurotiomycetes</taxon>
        <taxon>Chaetothyriomycetidae</taxon>
        <taxon>Verrucariales</taxon>
        <taxon>Verrucariaceae</taxon>
        <taxon>Endocarpon</taxon>
    </lineage>
</organism>
<dbReference type="InterPro" id="IPR047121">
    <property type="entry name" value="YjiB-like"/>
</dbReference>
<dbReference type="AlphaFoldDB" id="U1G8W0"/>
<accession>U1G8W0</accession>
<dbReference type="InterPro" id="IPR014500">
    <property type="entry name" value="UCP019307_cupin"/>
</dbReference>
<dbReference type="OMA" id="GIFDYHH"/>
<dbReference type="Gene3D" id="2.60.120.10">
    <property type="entry name" value="Jelly Rolls"/>
    <property type="match status" value="1"/>
</dbReference>
<evidence type="ECO:0000259" key="1">
    <source>
        <dbReference type="Pfam" id="PF00190"/>
    </source>
</evidence>
<dbReference type="PANTHER" id="PTHR36448">
    <property type="entry name" value="BLR7373 PROTEIN"/>
    <property type="match status" value="1"/>
</dbReference>
<dbReference type="CDD" id="cd02219">
    <property type="entry name" value="cupin_YjlB-like"/>
    <property type="match status" value="1"/>
</dbReference>
<dbReference type="RefSeq" id="XP_007800483.1">
    <property type="nucleotide sequence ID" value="XM_007802292.1"/>
</dbReference>
<dbReference type="HOGENOM" id="CLU_084522_3_0_1"/>
<protein>
    <recommendedName>
        <fullName evidence="1">Cupin type-1 domain-containing protein</fullName>
    </recommendedName>
</protein>
<dbReference type="PIRSF" id="PIRSF019307">
    <property type="entry name" value="UCP019307"/>
    <property type="match status" value="1"/>
</dbReference>
<keyword evidence="3" id="KW-1185">Reference proteome</keyword>
<dbReference type="InterPro" id="IPR006045">
    <property type="entry name" value="Cupin_1"/>
</dbReference>
<dbReference type="OrthoDB" id="2589563at2759"/>
<dbReference type="PANTHER" id="PTHR36448:SF3">
    <property type="entry name" value="CUPIN TYPE-2 DOMAIN-CONTAINING PROTEIN"/>
    <property type="match status" value="1"/>
</dbReference>
<sequence>MSGKATLTALKNLQVGQHRIPAFNNFPNTSIQGKPLLIYHSAFQTPSASQIESHLSSIGVVTPAWRYTMYSTSHFHSNTHEVLCVFAGSAKLCFGGEDNPDRVEPEVQKGDVIVVPAGVAHRLLEDKGGFSMVGSYPGGKSWDMCYGREDEADKVGNIKHLGWFDKDPIYGDKGPALDVS</sequence>
<dbReference type="InterPro" id="IPR014710">
    <property type="entry name" value="RmlC-like_jellyroll"/>
</dbReference>
<dbReference type="Proteomes" id="UP000019373">
    <property type="component" value="Unassembled WGS sequence"/>
</dbReference>
<feature type="domain" description="Cupin type-1" evidence="1">
    <location>
        <begin position="74"/>
        <end position="121"/>
    </location>
</feature>
<reference evidence="3" key="1">
    <citation type="journal article" date="2014" name="BMC Genomics">
        <title>Genome characteristics reveal the impact of lichenization on lichen-forming fungus Endocarpon pusillum Hedwig (Verrucariales, Ascomycota).</title>
        <authorList>
            <person name="Wang Y.-Y."/>
            <person name="Liu B."/>
            <person name="Zhang X.-Y."/>
            <person name="Zhou Q.-M."/>
            <person name="Zhang T."/>
            <person name="Li H."/>
            <person name="Yu Y.-F."/>
            <person name="Zhang X.-L."/>
            <person name="Hao X.-Y."/>
            <person name="Wang M."/>
            <person name="Wang L."/>
            <person name="Wei J.-C."/>
        </authorList>
    </citation>
    <scope>NUCLEOTIDE SEQUENCE [LARGE SCALE GENOMIC DNA]</scope>
    <source>
        <strain evidence="3">Z07020 / HMAS-L-300199</strain>
    </source>
</reference>
<proteinExistence type="predicted"/>
<gene>
    <name evidence="2" type="ORF">EPUS_05914</name>
</gene>
<dbReference type="Pfam" id="PF00190">
    <property type="entry name" value="Cupin_1"/>
    <property type="match status" value="1"/>
</dbReference>
<name>U1G8W0_ENDPU</name>